<dbReference type="OrthoDB" id="420169at2759"/>
<evidence type="ECO:0000313" key="2">
    <source>
        <dbReference type="EMBL" id="GMF39331.1"/>
    </source>
</evidence>
<accession>A0A9W6XIX5</accession>
<dbReference type="InterPro" id="IPR043502">
    <property type="entry name" value="DNA/RNA_pol_sf"/>
</dbReference>
<feature type="region of interest" description="Disordered" evidence="1">
    <location>
        <begin position="109"/>
        <end position="136"/>
    </location>
</feature>
<gene>
    <name evidence="2" type="ORF">Plil01_001628000</name>
</gene>
<organism evidence="2 3">
    <name type="scientific">Phytophthora lilii</name>
    <dbReference type="NCBI Taxonomy" id="2077276"/>
    <lineage>
        <taxon>Eukaryota</taxon>
        <taxon>Sar</taxon>
        <taxon>Stramenopiles</taxon>
        <taxon>Oomycota</taxon>
        <taxon>Peronosporomycetes</taxon>
        <taxon>Peronosporales</taxon>
        <taxon>Peronosporaceae</taxon>
        <taxon>Phytophthora</taxon>
    </lineage>
</organism>
<dbReference type="EMBL" id="BSXW01001820">
    <property type="protein sequence ID" value="GMF39331.1"/>
    <property type="molecule type" value="Genomic_DNA"/>
</dbReference>
<dbReference type="InterPro" id="IPR043128">
    <property type="entry name" value="Rev_trsase/Diguanyl_cyclase"/>
</dbReference>
<comment type="caution">
    <text evidence="2">The sequence shown here is derived from an EMBL/GenBank/DDBJ whole genome shotgun (WGS) entry which is preliminary data.</text>
</comment>
<dbReference type="AlphaFoldDB" id="A0A9W6XIX5"/>
<protein>
    <submittedName>
        <fullName evidence="2">Unnamed protein product</fullName>
    </submittedName>
</protein>
<reference evidence="2" key="1">
    <citation type="submission" date="2023-04" db="EMBL/GenBank/DDBJ databases">
        <title>Phytophthora lilii NBRC 32176.</title>
        <authorList>
            <person name="Ichikawa N."/>
            <person name="Sato H."/>
            <person name="Tonouchi N."/>
        </authorList>
    </citation>
    <scope>NUCLEOTIDE SEQUENCE</scope>
    <source>
        <strain evidence="2">NBRC 32176</strain>
    </source>
</reference>
<evidence type="ECO:0000256" key="1">
    <source>
        <dbReference type="SAM" id="MobiDB-lite"/>
    </source>
</evidence>
<proteinExistence type="predicted"/>
<dbReference type="Proteomes" id="UP001165083">
    <property type="component" value="Unassembled WGS sequence"/>
</dbReference>
<keyword evidence="3" id="KW-1185">Reference proteome</keyword>
<evidence type="ECO:0000313" key="3">
    <source>
        <dbReference type="Proteomes" id="UP001165083"/>
    </source>
</evidence>
<name>A0A9W6XIX5_9STRA</name>
<feature type="compositionally biased region" description="Polar residues" evidence="1">
    <location>
        <begin position="118"/>
        <end position="128"/>
    </location>
</feature>
<dbReference type="Gene3D" id="3.30.70.270">
    <property type="match status" value="1"/>
</dbReference>
<dbReference type="SUPFAM" id="SSF56672">
    <property type="entry name" value="DNA/RNA polymerases"/>
    <property type="match status" value="1"/>
</dbReference>
<sequence>MVNAVTAILEYAMHLVDDLHTEISVVLRFGYRQWVLGNDDDIEARLVSALVCALGHFDWLCIQFGLKNAPMIYQLMLDNALWDLSRPKGGWKHFAKVVRVAEARSQKTHRVVPATDPASGSISQSSRLVPTKFDAA</sequence>